<dbReference type="CDD" id="cd02440">
    <property type="entry name" value="AdoMet_MTases"/>
    <property type="match status" value="1"/>
</dbReference>
<dbReference type="Gene3D" id="3.40.50.150">
    <property type="entry name" value="Vaccinia Virus protein VP39"/>
    <property type="match status" value="1"/>
</dbReference>
<sequence>MKVNLLYCSIYFNTINSLSYTPYKYPYDPRIHNFGNVGLGGKFHASLARPITKVIDNAAYEGEDIREIIATTLKNLKIETISDWACGTGMSTDALFKTFKNATISAFDTSEEMLEVARKSSICNAKFLLGDIENVRLPKRADLITIMFAFHEIPQNGRLKILKNAKENLADGGHLLVVDIDISYTPSKMMLTGEPYVLDYLSNIRSDIFSIFPCVKEDVPVPGHVRQWLLKK</sequence>
<dbReference type="GO" id="GO:0016740">
    <property type="term" value="F:transferase activity"/>
    <property type="evidence" value="ECO:0007669"/>
    <property type="project" value="UniProtKB-KW"/>
</dbReference>
<organism evidence="3">
    <name type="scientific">viral metagenome</name>
    <dbReference type="NCBI Taxonomy" id="1070528"/>
    <lineage>
        <taxon>unclassified sequences</taxon>
        <taxon>metagenomes</taxon>
        <taxon>organismal metagenomes</taxon>
    </lineage>
</organism>
<proteinExistence type="predicted"/>
<dbReference type="AlphaFoldDB" id="A0A6C0KZX7"/>
<dbReference type="PANTHER" id="PTHR43861">
    <property type="entry name" value="TRANS-ACONITATE 2-METHYLTRANSFERASE-RELATED"/>
    <property type="match status" value="1"/>
</dbReference>
<protein>
    <recommendedName>
        <fullName evidence="2">Methyltransferase domain-containing protein</fullName>
    </recommendedName>
</protein>
<evidence type="ECO:0000256" key="1">
    <source>
        <dbReference type="ARBA" id="ARBA00022679"/>
    </source>
</evidence>
<name>A0A6C0KZX7_9ZZZZ</name>
<dbReference type="SUPFAM" id="SSF53335">
    <property type="entry name" value="S-adenosyl-L-methionine-dependent methyltransferases"/>
    <property type="match status" value="1"/>
</dbReference>
<reference evidence="3" key="1">
    <citation type="journal article" date="2020" name="Nature">
        <title>Giant virus diversity and host interactions through global metagenomics.</title>
        <authorList>
            <person name="Schulz F."/>
            <person name="Roux S."/>
            <person name="Paez-Espino D."/>
            <person name="Jungbluth S."/>
            <person name="Walsh D.A."/>
            <person name="Denef V.J."/>
            <person name="McMahon K.D."/>
            <person name="Konstantinidis K.T."/>
            <person name="Eloe-Fadrosh E.A."/>
            <person name="Kyrpides N.C."/>
            <person name="Woyke T."/>
        </authorList>
    </citation>
    <scope>NUCLEOTIDE SEQUENCE</scope>
    <source>
        <strain evidence="3">GVMAG-S-ERX555907-63</strain>
    </source>
</reference>
<dbReference type="InterPro" id="IPR029063">
    <property type="entry name" value="SAM-dependent_MTases_sf"/>
</dbReference>
<dbReference type="Pfam" id="PF13649">
    <property type="entry name" value="Methyltransf_25"/>
    <property type="match status" value="1"/>
</dbReference>
<evidence type="ECO:0000313" key="3">
    <source>
        <dbReference type="EMBL" id="QHU22833.1"/>
    </source>
</evidence>
<keyword evidence="1" id="KW-0808">Transferase</keyword>
<dbReference type="InterPro" id="IPR041698">
    <property type="entry name" value="Methyltransf_25"/>
</dbReference>
<dbReference type="EMBL" id="MN741018">
    <property type="protein sequence ID" value="QHU22833.1"/>
    <property type="molecule type" value="Genomic_DNA"/>
</dbReference>
<feature type="domain" description="Methyltransferase" evidence="2">
    <location>
        <begin position="82"/>
        <end position="173"/>
    </location>
</feature>
<evidence type="ECO:0000259" key="2">
    <source>
        <dbReference type="Pfam" id="PF13649"/>
    </source>
</evidence>
<accession>A0A6C0KZX7</accession>